<name>A0A450UHS5_9GAMM</name>
<dbReference type="PANTHER" id="PTHR45856">
    <property type="entry name" value="ALPHA/BETA-HYDROLASES SUPERFAMILY PROTEIN"/>
    <property type="match status" value="1"/>
</dbReference>
<sequence>MKYYDHFQGIFQTDSYDKKTALSLAIACDLAYEKQSGTISSIVEGWGYKFAGFKSVVKKPDIDTQCFVMFDNDNIVVVFRGSEDLKDWLANFQAVYDPGPFRETKAHEGFQDALFPSVMSLTNLIDSAGPANKRIWVTGHSLGGAQCSLYAGMLIEHGYKVYGIYTYASPRPGNGVFEEKLNSRVIGPHYRVVNTGDVVPHLPPEPFFSHPGKRIILKEESKEDSDASWLEERYEALRKFIKSTANLLDVADNHRLSADDESYIPRLIKDLERSETQEK</sequence>
<dbReference type="AlphaFoldDB" id="A0A450UHS5"/>
<dbReference type="CDD" id="cd00519">
    <property type="entry name" value="Lipase_3"/>
    <property type="match status" value="1"/>
</dbReference>
<dbReference type="InterPro" id="IPR051218">
    <property type="entry name" value="Sec_MonoDiacylglyc_Lipase"/>
</dbReference>
<dbReference type="PANTHER" id="PTHR45856:SF11">
    <property type="entry name" value="FUNGAL LIPASE-LIKE DOMAIN-CONTAINING PROTEIN"/>
    <property type="match status" value="1"/>
</dbReference>
<reference evidence="2" key="1">
    <citation type="submission" date="2019-02" db="EMBL/GenBank/DDBJ databases">
        <authorList>
            <person name="Gruber-Vodicka R. H."/>
            <person name="Seah K. B. B."/>
        </authorList>
    </citation>
    <scope>NUCLEOTIDE SEQUENCE</scope>
    <source>
        <strain evidence="2">BECK_M6</strain>
    </source>
</reference>
<proteinExistence type="predicted"/>
<dbReference type="Pfam" id="PF01764">
    <property type="entry name" value="Lipase_3"/>
    <property type="match status" value="1"/>
</dbReference>
<dbReference type="GO" id="GO:0006629">
    <property type="term" value="P:lipid metabolic process"/>
    <property type="evidence" value="ECO:0007669"/>
    <property type="project" value="InterPro"/>
</dbReference>
<organism evidence="2">
    <name type="scientific">Candidatus Kentrum sp. LFY</name>
    <dbReference type="NCBI Taxonomy" id="2126342"/>
    <lineage>
        <taxon>Bacteria</taxon>
        <taxon>Pseudomonadati</taxon>
        <taxon>Pseudomonadota</taxon>
        <taxon>Gammaproteobacteria</taxon>
        <taxon>Candidatus Kentrum</taxon>
    </lineage>
</organism>
<dbReference type="Gene3D" id="3.40.50.1820">
    <property type="entry name" value="alpha/beta hydrolase"/>
    <property type="match status" value="1"/>
</dbReference>
<dbReference type="InterPro" id="IPR029058">
    <property type="entry name" value="AB_hydrolase_fold"/>
</dbReference>
<dbReference type="EMBL" id="CAADFH010000020">
    <property type="protein sequence ID" value="VFJ92081.1"/>
    <property type="molecule type" value="Genomic_DNA"/>
</dbReference>
<evidence type="ECO:0000313" key="2">
    <source>
        <dbReference type="EMBL" id="VFJ92081.1"/>
    </source>
</evidence>
<feature type="domain" description="Fungal lipase-type" evidence="1">
    <location>
        <begin position="76"/>
        <end position="205"/>
    </location>
</feature>
<protein>
    <submittedName>
        <fullName evidence="2">Lipase (Class 3)</fullName>
    </submittedName>
</protein>
<evidence type="ECO:0000259" key="1">
    <source>
        <dbReference type="Pfam" id="PF01764"/>
    </source>
</evidence>
<dbReference type="InterPro" id="IPR002921">
    <property type="entry name" value="Fungal_lipase-type"/>
</dbReference>
<gene>
    <name evidence="2" type="ORF">BECKLFY1418A_GA0070994_102033</name>
</gene>
<dbReference type="SUPFAM" id="SSF53474">
    <property type="entry name" value="alpha/beta-Hydrolases"/>
    <property type="match status" value="1"/>
</dbReference>
<accession>A0A450UHS5</accession>